<reference evidence="2" key="2">
    <citation type="submission" date="2021-12" db="EMBL/GenBank/DDBJ databases">
        <title>Resequencing data analysis of finger millet.</title>
        <authorList>
            <person name="Hatakeyama M."/>
            <person name="Aluri S."/>
            <person name="Balachadran M.T."/>
            <person name="Sivarajan S.R."/>
            <person name="Poveda L."/>
            <person name="Shimizu-Inatsugi R."/>
            <person name="Schlapbach R."/>
            <person name="Sreeman S.M."/>
            <person name="Shimizu K.K."/>
        </authorList>
    </citation>
    <scope>NUCLEOTIDE SEQUENCE</scope>
</reference>
<comment type="caution">
    <text evidence="2">The sequence shown here is derived from an EMBL/GenBank/DDBJ whole genome shotgun (WGS) entry which is preliminary data.</text>
</comment>
<proteinExistence type="predicted"/>
<name>A0AAV5CT40_ELECO</name>
<feature type="compositionally biased region" description="Basic and acidic residues" evidence="1">
    <location>
        <begin position="24"/>
        <end position="34"/>
    </location>
</feature>
<gene>
    <name evidence="2" type="primary">ga18607</name>
    <name evidence="2" type="ORF">PR202_ga18607</name>
</gene>
<accession>A0AAV5CT40</accession>
<dbReference type="Proteomes" id="UP001054889">
    <property type="component" value="Unassembled WGS sequence"/>
</dbReference>
<feature type="compositionally biased region" description="Basic residues" evidence="1">
    <location>
        <begin position="35"/>
        <end position="84"/>
    </location>
</feature>
<feature type="region of interest" description="Disordered" evidence="1">
    <location>
        <begin position="16"/>
        <end position="163"/>
    </location>
</feature>
<evidence type="ECO:0000313" key="3">
    <source>
        <dbReference type="Proteomes" id="UP001054889"/>
    </source>
</evidence>
<dbReference type="AlphaFoldDB" id="A0AAV5CT40"/>
<keyword evidence="3" id="KW-1185">Reference proteome</keyword>
<evidence type="ECO:0000313" key="2">
    <source>
        <dbReference type="EMBL" id="GJN01346.1"/>
    </source>
</evidence>
<reference evidence="2" key="1">
    <citation type="journal article" date="2018" name="DNA Res.">
        <title>Multiple hybrid de novo genome assembly of finger millet, an orphan allotetraploid crop.</title>
        <authorList>
            <person name="Hatakeyama M."/>
            <person name="Aluri S."/>
            <person name="Balachadran M.T."/>
            <person name="Sivarajan S.R."/>
            <person name="Patrignani A."/>
            <person name="Gruter S."/>
            <person name="Poveda L."/>
            <person name="Shimizu-Inatsugi R."/>
            <person name="Baeten J."/>
            <person name="Francoijs K.J."/>
            <person name="Nataraja K.N."/>
            <person name="Reddy Y.A.N."/>
            <person name="Phadnis S."/>
            <person name="Ravikumar R.L."/>
            <person name="Schlapbach R."/>
            <person name="Sreeman S.M."/>
            <person name="Shimizu K.K."/>
        </authorList>
    </citation>
    <scope>NUCLEOTIDE SEQUENCE</scope>
</reference>
<protein>
    <submittedName>
        <fullName evidence="2">Uncharacterized protein</fullName>
    </submittedName>
</protein>
<sequence length="182" mass="21058">MAMERVLIDLRCDAGNDRTTQADTGKRAEDEGRYRRPGRRRRLQARRRRHHRTGRRWHSRPGRRRDKGALARLHRRRRGRRLARARAAGAAASRRYRPRVVARRSSAGGPQIRLRGSILGDPGPATFPAARGDRDGDWPAAGSGRRWRKGAETGPRVEERKWGKIEKRKNEKISVRPRFRRG</sequence>
<dbReference type="EMBL" id="BQKI01000009">
    <property type="protein sequence ID" value="GJN01346.1"/>
    <property type="molecule type" value="Genomic_DNA"/>
</dbReference>
<feature type="compositionally biased region" description="Basic and acidic residues" evidence="1">
    <location>
        <begin position="149"/>
        <end position="163"/>
    </location>
</feature>
<organism evidence="2 3">
    <name type="scientific">Eleusine coracana subsp. coracana</name>
    <dbReference type="NCBI Taxonomy" id="191504"/>
    <lineage>
        <taxon>Eukaryota</taxon>
        <taxon>Viridiplantae</taxon>
        <taxon>Streptophyta</taxon>
        <taxon>Embryophyta</taxon>
        <taxon>Tracheophyta</taxon>
        <taxon>Spermatophyta</taxon>
        <taxon>Magnoliopsida</taxon>
        <taxon>Liliopsida</taxon>
        <taxon>Poales</taxon>
        <taxon>Poaceae</taxon>
        <taxon>PACMAD clade</taxon>
        <taxon>Chloridoideae</taxon>
        <taxon>Cynodonteae</taxon>
        <taxon>Eleusininae</taxon>
        <taxon>Eleusine</taxon>
    </lineage>
</organism>
<evidence type="ECO:0000256" key="1">
    <source>
        <dbReference type="SAM" id="MobiDB-lite"/>
    </source>
</evidence>